<dbReference type="InterPro" id="IPR013083">
    <property type="entry name" value="Znf_RING/FYVE/PHD"/>
</dbReference>
<dbReference type="Pfam" id="PF00643">
    <property type="entry name" value="zf-B_box"/>
    <property type="match status" value="1"/>
</dbReference>
<dbReference type="SMART" id="SM00184">
    <property type="entry name" value="RING"/>
    <property type="match status" value="1"/>
</dbReference>
<feature type="domain" description="B box-type" evidence="10">
    <location>
        <begin position="353"/>
        <end position="393"/>
    </location>
</feature>
<evidence type="ECO:0000256" key="8">
    <source>
        <dbReference type="SAM" id="MobiDB-lite"/>
    </source>
</evidence>
<feature type="region of interest" description="Disordered" evidence="8">
    <location>
        <begin position="255"/>
        <end position="274"/>
    </location>
</feature>
<dbReference type="GO" id="GO:0045087">
    <property type="term" value="P:innate immune response"/>
    <property type="evidence" value="ECO:0007669"/>
    <property type="project" value="UniProtKB-KW"/>
</dbReference>
<dbReference type="InterPro" id="IPR001870">
    <property type="entry name" value="B30.2/SPRY"/>
</dbReference>
<dbReference type="SMART" id="SM00449">
    <property type="entry name" value="SPRY"/>
    <property type="match status" value="1"/>
</dbReference>
<dbReference type="InterPro" id="IPR058030">
    <property type="entry name" value="TRIM8/14/16/25/29/45/65_CC"/>
</dbReference>
<dbReference type="SUPFAM" id="SSF57850">
    <property type="entry name" value="RING/U-box"/>
    <property type="match status" value="1"/>
</dbReference>
<keyword evidence="13" id="KW-1185">Reference proteome</keyword>
<keyword evidence="2" id="KW-0479">Metal-binding</keyword>
<sequence length="813" mass="92373">MADTELKPESKPDQKLCCTVCSSALNGDKSSTCGHLVCASCLGRKSKGCPQCLQCSGKPIPASVEQNGTMIEIVAESPLVIKTEEREKRDIQTQISKTPDKAMIREDLKESEDPKTPDKAMIRKDLKESEDPKTPDKAMIREDLKESEDPKTPDKAMIRKDLKESEDPKTPDKAMIRDDLKELEDPKTPDKAMIRKDLKESEDPKTPDKAMIREDLKELEDPKTPDKAMIREDLKELEDPKTPDKAMIREDLKELEEEKNKESDPPQPAEEVKEDVGVGVGDTLKEEKAKGEVKVEPLGPDDVVCDSCMEMSPCRALKSCLTCLVSYCEAHLRPHLENPKFQNHRLVEPLRDIERRTCETHKWPLDLFCCADAVCVCQDCVTEDHRGHNTVPVMEARRNIERELLDKQAEMVRTMTAAENAINKLQVNTVSIENSVTEVREVIENQFTVLQAAVERAKREVTEILEGEEKQALRQADGIKVHLEQRCTELKKTQAQVEKLSKNKNDVDFLQEYSEWKKDCSDIPLPGVYIGLVDRLNSFSREIVTSTQELCELLLSNYIETLKETCKNDMMGIKTTVHEIIAAKQNMDVPDPKTREDFLKYANPVSFDADTAHKFLRLTEENRKVTNTTPWQHPYLDVPERFESWRQVLATESFYVGRHYFEVDVSGEGTYVGLTYKSIDRKGPESNSCITGNDFSWCLQWNGRSFSAWHGDVETPLSVDKFTRIGVYVDYSRGLLAFYGVDDVVGMTLIHKYKAEFLEPLYPAFWLSKKENVVVLVEPGEPLTLKSPSPPKIPLKTDVAPRSRFTVTLVVEQ</sequence>
<accession>A0A8C7M1H7</accession>
<dbReference type="GeneTree" id="ENSGT00940000161116"/>
<dbReference type="CDD" id="cd12890">
    <property type="entry name" value="SPRY_PRY_TRIM16"/>
    <property type="match status" value="1"/>
</dbReference>
<dbReference type="KEGG" id="oki:109870457"/>
<dbReference type="Pfam" id="PF25600">
    <property type="entry name" value="TRIM_CC"/>
    <property type="match status" value="1"/>
</dbReference>
<evidence type="ECO:0000256" key="3">
    <source>
        <dbReference type="ARBA" id="ARBA00022771"/>
    </source>
</evidence>
<dbReference type="SMART" id="SM00336">
    <property type="entry name" value="BBOX"/>
    <property type="match status" value="1"/>
</dbReference>
<keyword evidence="7" id="KW-0175">Coiled coil</keyword>
<dbReference type="SUPFAM" id="SSF57845">
    <property type="entry name" value="B-box zinc-binding domain"/>
    <property type="match status" value="1"/>
</dbReference>
<dbReference type="SUPFAM" id="SSF49899">
    <property type="entry name" value="Concanavalin A-like lectins/glucanases"/>
    <property type="match status" value="1"/>
</dbReference>
<evidence type="ECO:0000259" key="11">
    <source>
        <dbReference type="PROSITE" id="PS50188"/>
    </source>
</evidence>
<evidence type="ECO:0000313" key="13">
    <source>
        <dbReference type="Proteomes" id="UP000694557"/>
    </source>
</evidence>
<dbReference type="InterPro" id="IPR006574">
    <property type="entry name" value="PRY"/>
</dbReference>
<dbReference type="PROSITE" id="PS50119">
    <property type="entry name" value="ZF_BBOX"/>
    <property type="match status" value="1"/>
</dbReference>
<dbReference type="Gene3D" id="2.60.120.920">
    <property type="match status" value="1"/>
</dbReference>
<protein>
    <submittedName>
        <fullName evidence="12">Tripartite motif containing 16</fullName>
    </submittedName>
</protein>
<gene>
    <name evidence="12" type="primary">LOC109870457</name>
</gene>
<evidence type="ECO:0000256" key="2">
    <source>
        <dbReference type="ARBA" id="ARBA00022723"/>
    </source>
</evidence>
<evidence type="ECO:0000256" key="6">
    <source>
        <dbReference type="PROSITE-ProRule" id="PRU00024"/>
    </source>
</evidence>
<dbReference type="CDD" id="cd19769">
    <property type="entry name" value="Bbox2_TRIM16-like"/>
    <property type="match status" value="1"/>
</dbReference>
<dbReference type="InterPro" id="IPR017907">
    <property type="entry name" value="Znf_RING_CS"/>
</dbReference>
<evidence type="ECO:0000256" key="5">
    <source>
        <dbReference type="ARBA" id="ARBA00022859"/>
    </source>
</evidence>
<feature type="coiled-coil region" evidence="7">
    <location>
        <begin position="440"/>
        <end position="503"/>
    </location>
</feature>
<reference evidence="12" key="1">
    <citation type="submission" date="2025-08" db="UniProtKB">
        <authorList>
            <consortium name="Ensembl"/>
        </authorList>
    </citation>
    <scope>IDENTIFICATION</scope>
</reference>
<keyword evidence="1" id="KW-0399">Innate immunity</keyword>
<dbReference type="InterPro" id="IPR051051">
    <property type="entry name" value="E3_ubiq-ligase_TRIM/RNF"/>
</dbReference>
<dbReference type="Pfam" id="PF13765">
    <property type="entry name" value="PRY"/>
    <property type="match status" value="1"/>
</dbReference>
<dbReference type="Pfam" id="PF00622">
    <property type="entry name" value="SPRY"/>
    <property type="match status" value="1"/>
</dbReference>
<feature type="compositionally biased region" description="Basic and acidic residues" evidence="8">
    <location>
        <begin position="98"/>
        <end position="246"/>
    </location>
</feature>
<dbReference type="InterPro" id="IPR003877">
    <property type="entry name" value="SPRY_dom"/>
</dbReference>
<name>A0A8C7M1H7_ONCKI</name>
<feature type="domain" description="B30.2/SPRY" evidence="11">
    <location>
        <begin position="585"/>
        <end position="783"/>
    </location>
</feature>
<dbReference type="PANTHER" id="PTHR25465">
    <property type="entry name" value="B-BOX DOMAIN CONTAINING"/>
    <property type="match status" value="1"/>
</dbReference>
<dbReference type="InterPro" id="IPR000315">
    <property type="entry name" value="Znf_B-box"/>
</dbReference>
<feature type="domain" description="RING-type" evidence="9">
    <location>
        <begin position="18"/>
        <end position="52"/>
    </location>
</feature>
<dbReference type="PROSITE" id="PS50188">
    <property type="entry name" value="B302_SPRY"/>
    <property type="match status" value="1"/>
</dbReference>
<dbReference type="InterPro" id="IPR043136">
    <property type="entry name" value="B30.2/SPRY_sf"/>
</dbReference>
<dbReference type="GO" id="GO:0008270">
    <property type="term" value="F:zinc ion binding"/>
    <property type="evidence" value="ECO:0007669"/>
    <property type="project" value="UniProtKB-KW"/>
</dbReference>
<evidence type="ECO:0000256" key="4">
    <source>
        <dbReference type="ARBA" id="ARBA00022833"/>
    </source>
</evidence>
<keyword evidence="5" id="KW-0391">Immunity</keyword>
<organism evidence="12 13">
    <name type="scientific">Oncorhynchus kisutch</name>
    <name type="common">Coho salmon</name>
    <name type="synonym">Salmo kisutch</name>
    <dbReference type="NCBI Taxonomy" id="8019"/>
    <lineage>
        <taxon>Eukaryota</taxon>
        <taxon>Metazoa</taxon>
        <taxon>Chordata</taxon>
        <taxon>Craniata</taxon>
        <taxon>Vertebrata</taxon>
        <taxon>Euteleostomi</taxon>
        <taxon>Actinopterygii</taxon>
        <taxon>Neopterygii</taxon>
        <taxon>Teleostei</taxon>
        <taxon>Protacanthopterygii</taxon>
        <taxon>Salmoniformes</taxon>
        <taxon>Salmonidae</taxon>
        <taxon>Salmoninae</taxon>
        <taxon>Oncorhynchus</taxon>
    </lineage>
</organism>
<evidence type="ECO:0000256" key="1">
    <source>
        <dbReference type="ARBA" id="ARBA00022588"/>
    </source>
</evidence>
<dbReference type="GO" id="GO:0005737">
    <property type="term" value="C:cytoplasm"/>
    <property type="evidence" value="ECO:0007669"/>
    <property type="project" value="UniProtKB-ARBA"/>
</dbReference>
<dbReference type="InterPro" id="IPR001841">
    <property type="entry name" value="Znf_RING"/>
</dbReference>
<dbReference type="SMART" id="SM00589">
    <property type="entry name" value="PRY"/>
    <property type="match status" value="1"/>
</dbReference>
<dbReference type="Ensembl" id="ENSOKIT00005028914.1">
    <property type="protein sequence ID" value="ENSOKIP00005027292.1"/>
    <property type="gene ID" value="ENSOKIG00005011867.1"/>
</dbReference>
<keyword evidence="3 6" id="KW-0863">Zinc-finger</keyword>
<proteinExistence type="predicted"/>
<evidence type="ECO:0000259" key="10">
    <source>
        <dbReference type="PROSITE" id="PS50119"/>
    </source>
</evidence>
<evidence type="ECO:0000313" key="12">
    <source>
        <dbReference type="Ensembl" id="ENSOKIP00005027292.1"/>
    </source>
</evidence>
<evidence type="ECO:0000259" key="9">
    <source>
        <dbReference type="PROSITE" id="PS50089"/>
    </source>
</evidence>
<dbReference type="InterPro" id="IPR003879">
    <property type="entry name" value="Butyrophylin_SPRY"/>
</dbReference>
<dbReference type="PROSITE" id="PS00518">
    <property type="entry name" value="ZF_RING_1"/>
    <property type="match status" value="1"/>
</dbReference>
<dbReference type="PROSITE" id="PS50089">
    <property type="entry name" value="ZF_RING_2"/>
    <property type="match status" value="1"/>
</dbReference>
<dbReference type="PRINTS" id="PR01407">
    <property type="entry name" value="BUTYPHLNCDUF"/>
</dbReference>
<dbReference type="AlphaFoldDB" id="A0A8C7M1H7"/>
<evidence type="ECO:0000256" key="7">
    <source>
        <dbReference type="SAM" id="Coils"/>
    </source>
</evidence>
<reference evidence="12" key="2">
    <citation type="submission" date="2025-09" db="UniProtKB">
        <authorList>
            <consortium name="Ensembl"/>
        </authorList>
    </citation>
    <scope>IDENTIFICATION</scope>
</reference>
<dbReference type="GeneID" id="109870457"/>
<dbReference type="Gene3D" id="3.30.40.10">
    <property type="entry name" value="Zinc/RING finger domain, C3HC4 (zinc finger)"/>
    <property type="match status" value="1"/>
</dbReference>
<dbReference type="PANTHER" id="PTHR25465:SF10">
    <property type="entry name" value="TRIPARTITE MOTIF-CONTAINING PROTEIN 16-RELATED"/>
    <property type="match status" value="1"/>
</dbReference>
<dbReference type="RefSeq" id="XP_031661021.1">
    <property type="nucleotide sequence ID" value="XM_031805161.1"/>
</dbReference>
<keyword evidence="4" id="KW-0862">Zinc</keyword>
<dbReference type="Gene3D" id="4.10.830.40">
    <property type="match status" value="1"/>
</dbReference>
<dbReference type="Gene3D" id="3.30.160.60">
    <property type="entry name" value="Classic Zinc Finger"/>
    <property type="match status" value="1"/>
</dbReference>
<dbReference type="InterPro" id="IPR013320">
    <property type="entry name" value="ConA-like_dom_sf"/>
</dbReference>
<dbReference type="Proteomes" id="UP000694557">
    <property type="component" value="Unassembled WGS sequence"/>
</dbReference>
<feature type="region of interest" description="Disordered" evidence="8">
    <location>
        <begin position="85"/>
        <end position="246"/>
    </location>
</feature>